<dbReference type="PANTHER" id="PTHR46929:SF3">
    <property type="entry name" value="MYB_SANT-LIKE DOMAIN-CONTAINING PROTEIN"/>
    <property type="match status" value="1"/>
</dbReference>
<reference evidence="3" key="2">
    <citation type="journal article" date="2022" name="Hortic Res">
        <title>The genome of Dioscorea zingiberensis sheds light on the biosynthesis, origin and evolution of the medicinally important diosgenin saponins.</title>
        <authorList>
            <person name="Li Y."/>
            <person name="Tan C."/>
            <person name="Li Z."/>
            <person name="Guo J."/>
            <person name="Li S."/>
            <person name="Chen X."/>
            <person name="Wang C."/>
            <person name="Dai X."/>
            <person name="Yang H."/>
            <person name="Song W."/>
            <person name="Hou L."/>
            <person name="Xu J."/>
            <person name="Tong Z."/>
            <person name="Xu A."/>
            <person name="Yuan X."/>
            <person name="Wang W."/>
            <person name="Yang Q."/>
            <person name="Chen L."/>
            <person name="Sun Z."/>
            <person name="Wang K."/>
            <person name="Pan B."/>
            <person name="Chen J."/>
            <person name="Bao Y."/>
            <person name="Liu F."/>
            <person name="Qi X."/>
            <person name="Gang D.R."/>
            <person name="Wen J."/>
            <person name="Li J."/>
        </authorList>
    </citation>
    <scope>NUCLEOTIDE SEQUENCE</scope>
    <source>
        <strain evidence="3">Dzin_1.0</strain>
    </source>
</reference>
<comment type="caution">
    <text evidence="3">The sequence shown here is derived from an EMBL/GenBank/DDBJ whole genome shotgun (WGS) entry which is preliminary data.</text>
</comment>
<dbReference type="Pfam" id="PF12776">
    <property type="entry name" value="Myb_DNA-bind_3"/>
    <property type="match status" value="1"/>
</dbReference>
<evidence type="ECO:0000313" key="4">
    <source>
        <dbReference type="Proteomes" id="UP001085076"/>
    </source>
</evidence>
<dbReference type="InterPro" id="IPR024752">
    <property type="entry name" value="Myb/SANT-like_dom"/>
</dbReference>
<gene>
    <name evidence="3" type="ORF">J5N97_018094</name>
</gene>
<evidence type="ECO:0000313" key="3">
    <source>
        <dbReference type="EMBL" id="KAJ0976129.1"/>
    </source>
</evidence>
<evidence type="ECO:0000256" key="1">
    <source>
        <dbReference type="SAM" id="MobiDB-lite"/>
    </source>
</evidence>
<sequence length="342" mass="39566">MLATKERRERRRRGGPSDIEIGQQMQARFMDTSKASGPLRSRLFWTPEMDKIYMMLLVEHAGERGKEGSTFKRDAWQDMLSRFNEKADMNIDVDQLKNRLRFYRHQHRVVWTLRDLPEFSWDDKKQLVVADEACWSKFVTKNLAAKFYKHKPITCFRELEIIFGSSQDKTNRPCFGQDADAMEEDTIEGTDDGIEAIELSNLNIVSKDEINDPSNPSATSNATNLLTAQTPLQQPNVVNHRKRHRAYSSTTPNHADRVPLSKRQLDISERKVASVPASLGSDKFKTLDECMAEMDTMEGLDDELYVKALIILRDEYNRHVFLNTSGHRRLSWLRIVTRNVDV</sequence>
<dbReference type="PANTHER" id="PTHR46929">
    <property type="entry name" value="EXPRESSED PROTEIN"/>
    <property type="match status" value="1"/>
</dbReference>
<feature type="region of interest" description="Disordered" evidence="1">
    <location>
        <begin position="229"/>
        <end position="257"/>
    </location>
</feature>
<dbReference type="EMBL" id="JAGGNH010000004">
    <property type="protein sequence ID" value="KAJ0976129.1"/>
    <property type="molecule type" value="Genomic_DNA"/>
</dbReference>
<name>A0A9D5HGY7_9LILI</name>
<dbReference type="Proteomes" id="UP001085076">
    <property type="component" value="Miscellaneous, Linkage group lg04"/>
</dbReference>
<feature type="domain" description="Myb/SANT-like" evidence="2">
    <location>
        <begin position="45"/>
        <end position="137"/>
    </location>
</feature>
<reference evidence="3" key="1">
    <citation type="submission" date="2021-03" db="EMBL/GenBank/DDBJ databases">
        <authorList>
            <person name="Li Z."/>
            <person name="Yang C."/>
        </authorList>
    </citation>
    <scope>NUCLEOTIDE SEQUENCE</scope>
    <source>
        <strain evidence="3">Dzin_1.0</strain>
        <tissue evidence="3">Leaf</tissue>
    </source>
</reference>
<proteinExistence type="predicted"/>
<keyword evidence="4" id="KW-1185">Reference proteome</keyword>
<organism evidence="3 4">
    <name type="scientific">Dioscorea zingiberensis</name>
    <dbReference type="NCBI Taxonomy" id="325984"/>
    <lineage>
        <taxon>Eukaryota</taxon>
        <taxon>Viridiplantae</taxon>
        <taxon>Streptophyta</taxon>
        <taxon>Embryophyta</taxon>
        <taxon>Tracheophyta</taxon>
        <taxon>Spermatophyta</taxon>
        <taxon>Magnoliopsida</taxon>
        <taxon>Liliopsida</taxon>
        <taxon>Dioscoreales</taxon>
        <taxon>Dioscoreaceae</taxon>
        <taxon>Dioscorea</taxon>
    </lineage>
</organism>
<dbReference type="AlphaFoldDB" id="A0A9D5HGY7"/>
<feature type="region of interest" description="Disordered" evidence="1">
    <location>
        <begin position="1"/>
        <end position="20"/>
    </location>
</feature>
<dbReference type="OrthoDB" id="686198at2759"/>
<accession>A0A9D5HGY7</accession>
<evidence type="ECO:0000259" key="2">
    <source>
        <dbReference type="Pfam" id="PF12776"/>
    </source>
</evidence>
<protein>
    <recommendedName>
        <fullName evidence="2">Myb/SANT-like domain-containing protein</fullName>
    </recommendedName>
</protein>